<keyword evidence="2" id="KW-1185">Reference proteome</keyword>
<protein>
    <submittedName>
        <fullName evidence="1">Uncharacterized protein</fullName>
    </submittedName>
</protein>
<evidence type="ECO:0000313" key="2">
    <source>
        <dbReference type="Proteomes" id="UP000276133"/>
    </source>
</evidence>
<organism evidence="1 2">
    <name type="scientific">Brachionus plicatilis</name>
    <name type="common">Marine rotifer</name>
    <name type="synonym">Brachionus muelleri</name>
    <dbReference type="NCBI Taxonomy" id="10195"/>
    <lineage>
        <taxon>Eukaryota</taxon>
        <taxon>Metazoa</taxon>
        <taxon>Spiralia</taxon>
        <taxon>Gnathifera</taxon>
        <taxon>Rotifera</taxon>
        <taxon>Eurotatoria</taxon>
        <taxon>Monogononta</taxon>
        <taxon>Pseudotrocha</taxon>
        <taxon>Ploima</taxon>
        <taxon>Brachionidae</taxon>
        <taxon>Brachionus</taxon>
    </lineage>
</organism>
<gene>
    <name evidence="1" type="ORF">BpHYR1_040056</name>
</gene>
<name>A0A3M7RX29_BRAPC</name>
<reference evidence="1 2" key="1">
    <citation type="journal article" date="2018" name="Sci. Rep.">
        <title>Genomic signatures of local adaptation to the degree of environmental predictability in rotifers.</title>
        <authorList>
            <person name="Franch-Gras L."/>
            <person name="Hahn C."/>
            <person name="Garcia-Roger E.M."/>
            <person name="Carmona M.J."/>
            <person name="Serra M."/>
            <person name="Gomez A."/>
        </authorList>
    </citation>
    <scope>NUCLEOTIDE SEQUENCE [LARGE SCALE GENOMIC DNA]</scope>
    <source>
        <strain evidence="1">HYR1</strain>
    </source>
</reference>
<comment type="caution">
    <text evidence="1">The sequence shown here is derived from an EMBL/GenBank/DDBJ whole genome shotgun (WGS) entry which is preliminary data.</text>
</comment>
<dbReference type="Proteomes" id="UP000276133">
    <property type="component" value="Unassembled WGS sequence"/>
</dbReference>
<dbReference type="EMBL" id="REGN01002451">
    <property type="protein sequence ID" value="RNA28000.1"/>
    <property type="molecule type" value="Genomic_DNA"/>
</dbReference>
<accession>A0A3M7RX29</accession>
<evidence type="ECO:0000313" key="1">
    <source>
        <dbReference type="EMBL" id="RNA28000.1"/>
    </source>
</evidence>
<proteinExistence type="predicted"/>
<sequence>MPFTLERLQKISKSKSLPPRLEEEKRMKLIINETIKKFNWNGHIDVGEESFSGSNSNIKLSNMGLLFMN</sequence>
<dbReference type="AlphaFoldDB" id="A0A3M7RX29"/>